<accession>V6KXG5</accession>
<keyword evidence="3" id="KW-1185">Reference proteome</keyword>
<gene>
    <name evidence="2" type="ORF">M878_00940</name>
</gene>
<evidence type="ECO:0000256" key="1">
    <source>
        <dbReference type="SAM" id="MobiDB-lite"/>
    </source>
</evidence>
<protein>
    <submittedName>
        <fullName evidence="2">Uncharacterized protein</fullName>
    </submittedName>
</protein>
<reference evidence="2 3" key="1">
    <citation type="journal article" date="2014" name="Genome Announc.">
        <title>Draft Genome Sequence of Streptomyces roseochromogenes subsp. oscitans DS 12.976, Producer of the Aminocoumarin Antibiotic Clorobiocin.</title>
        <authorList>
            <person name="Ruckert C."/>
            <person name="Kalinowski J."/>
            <person name="Heide L."/>
            <person name="Apel A.K."/>
        </authorList>
    </citation>
    <scope>NUCLEOTIDE SEQUENCE [LARGE SCALE GENOMIC DNA]</scope>
    <source>
        <strain evidence="2 3">DS 12.976</strain>
    </source>
</reference>
<evidence type="ECO:0000313" key="3">
    <source>
        <dbReference type="Proteomes" id="UP000017984"/>
    </source>
</evidence>
<dbReference type="PATRIC" id="fig|1352936.5.peg.224"/>
<dbReference type="EMBL" id="AWQX01000006">
    <property type="protein sequence ID" value="EST36693.1"/>
    <property type="molecule type" value="Genomic_DNA"/>
</dbReference>
<name>V6KXG5_STRRC</name>
<dbReference type="Proteomes" id="UP000017984">
    <property type="component" value="Chromosome"/>
</dbReference>
<sequence>MTAAVRTRYGTVDGGVIRTQRGRHSRDEVHPA</sequence>
<proteinExistence type="predicted"/>
<dbReference type="HOGENOM" id="CLU_3391686_0_0_11"/>
<feature type="region of interest" description="Disordered" evidence="1">
    <location>
        <begin position="1"/>
        <end position="32"/>
    </location>
</feature>
<organism evidence="2 3">
    <name type="scientific">Streptomyces roseochromogenus subsp. oscitans DS 12.976</name>
    <dbReference type="NCBI Taxonomy" id="1352936"/>
    <lineage>
        <taxon>Bacteria</taxon>
        <taxon>Bacillati</taxon>
        <taxon>Actinomycetota</taxon>
        <taxon>Actinomycetes</taxon>
        <taxon>Kitasatosporales</taxon>
        <taxon>Streptomycetaceae</taxon>
        <taxon>Streptomyces</taxon>
    </lineage>
</organism>
<dbReference type="AlphaFoldDB" id="V6KXG5"/>
<comment type="caution">
    <text evidence="2">The sequence shown here is derived from an EMBL/GenBank/DDBJ whole genome shotgun (WGS) entry which is preliminary data.</text>
</comment>
<evidence type="ECO:0000313" key="2">
    <source>
        <dbReference type="EMBL" id="EST36693.1"/>
    </source>
</evidence>